<feature type="region of interest" description="Disordered" evidence="1">
    <location>
        <begin position="36"/>
        <end position="56"/>
    </location>
</feature>
<dbReference type="EMBL" id="MU005769">
    <property type="protein sequence ID" value="KAF2709990.1"/>
    <property type="molecule type" value="Genomic_DNA"/>
</dbReference>
<gene>
    <name evidence="3" type="ORF">K504DRAFT_376963</name>
</gene>
<feature type="region of interest" description="Disordered" evidence="1">
    <location>
        <begin position="230"/>
        <end position="258"/>
    </location>
</feature>
<evidence type="ECO:0000256" key="2">
    <source>
        <dbReference type="SAM" id="SignalP"/>
    </source>
</evidence>
<dbReference type="Pfam" id="PF11327">
    <property type="entry name" value="Egh16-like"/>
    <property type="match status" value="1"/>
</dbReference>
<accession>A0A6G1KB47</accession>
<evidence type="ECO:0000256" key="1">
    <source>
        <dbReference type="SAM" id="MobiDB-lite"/>
    </source>
</evidence>
<dbReference type="OrthoDB" id="3241054at2759"/>
<feature type="signal peptide" evidence="2">
    <location>
        <begin position="1"/>
        <end position="22"/>
    </location>
</feature>
<evidence type="ECO:0000313" key="3">
    <source>
        <dbReference type="EMBL" id="KAF2709990.1"/>
    </source>
</evidence>
<reference evidence="3" key="1">
    <citation type="journal article" date="2020" name="Stud. Mycol.">
        <title>101 Dothideomycetes genomes: a test case for predicting lifestyles and emergence of pathogens.</title>
        <authorList>
            <person name="Haridas S."/>
            <person name="Albert R."/>
            <person name="Binder M."/>
            <person name="Bloem J."/>
            <person name="Labutti K."/>
            <person name="Salamov A."/>
            <person name="Andreopoulos B."/>
            <person name="Baker S."/>
            <person name="Barry K."/>
            <person name="Bills G."/>
            <person name="Bluhm B."/>
            <person name="Cannon C."/>
            <person name="Castanera R."/>
            <person name="Culley D."/>
            <person name="Daum C."/>
            <person name="Ezra D."/>
            <person name="Gonzalez J."/>
            <person name="Henrissat B."/>
            <person name="Kuo A."/>
            <person name="Liang C."/>
            <person name="Lipzen A."/>
            <person name="Lutzoni F."/>
            <person name="Magnuson J."/>
            <person name="Mondo S."/>
            <person name="Nolan M."/>
            <person name="Ohm R."/>
            <person name="Pangilinan J."/>
            <person name="Park H.-J."/>
            <person name="Ramirez L."/>
            <person name="Alfaro M."/>
            <person name="Sun H."/>
            <person name="Tritt A."/>
            <person name="Yoshinaga Y."/>
            <person name="Zwiers L.-H."/>
            <person name="Turgeon B."/>
            <person name="Goodwin S."/>
            <person name="Spatafora J."/>
            <person name="Crous P."/>
            <person name="Grigoriev I."/>
        </authorList>
    </citation>
    <scope>NUCLEOTIDE SEQUENCE</scope>
    <source>
        <strain evidence="3">CBS 279.74</strain>
    </source>
</reference>
<dbReference type="AlphaFoldDB" id="A0A6G1KB47"/>
<organism evidence="3 4">
    <name type="scientific">Pleomassaria siparia CBS 279.74</name>
    <dbReference type="NCBI Taxonomy" id="1314801"/>
    <lineage>
        <taxon>Eukaryota</taxon>
        <taxon>Fungi</taxon>
        <taxon>Dikarya</taxon>
        <taxon>Ascomycota</taxon>
        <taxon>Pezizomycotina</taxon>
        <taxon>Dothideomycetes</taxon>
        <taxon>Pleosporomycetidae</taxon>
        <taxon>Pleosporales</taxon>
        <taxon>Pleomassariaceae</taxon>
        <taxon>Pleomassaria</taxon>
    </lineage>
</organism>
<sequence length="258" mass="25123">MFFSTSTVASFGLLATSNLVAGHAAITGATGNAGGAGSAIGIDPNTPRDGTGRNPFQQDSTRFKGDAAASCGETLGGGTNDIQAGTAQVMQLNGATLPQITAGGSVMMTLHQVNGDGAGPYTCMIDATATGTQWANMTVTQNVDGNARGRNNANAMTDLPLNVAVAATQTCTGTVAGQSNVCMVKCQNPARAGPFGGCVPVQMAGAAGAAGAGATAPAAAGAVPAAGNAAGAGALTQRSPKKVDGVTVTDDADEEEVF</sequence>
<name>A0A6G1KB47_9PLEO</name>
<dbReference type="PANTHER" id="PTHR34618">
    <property type="entry name" value="SURFACE PROTEIN MAS1, PUTATIVE-RELATED"/>
    <property type="match status" value="1"/>
</dbReference>
<feature type="chain" id="PRO_5026196070" description="GEgh 16 protein" evidence="2">
    <location>
        <begin position="23"/>
        <end position="258"/>
    </location>
</feature>
<keyword evidence="2" id="KW-0732">Signal</keyword>
<protein>
    <recommendedName>
        <fullName evidence="5">GEgh 16 protein</fullName>
    </recommendedName>
</protein>
<dbReference type="PANTHER" id="PTHR34618:SF4">
    <property type="entry name" value="CAS1"/>
    <property type="match status" value="1"/>
</dbReference>
<evidence type="ECO:0008006" key="5">
    <source>
        <dbReference type="Google" id="ProtNLM"/>
    </source>
</evidence>
<dbReference type="Proteomes" id="UP000799428">
    <property type="component" value="Unassembled WGS sequence"/>
</dbReference>
<dbReference type="InterPro" id="IPR021476">
    <property type="entry name" value="Egh16-like"/>
</dbReference>
<keyword evidence="4" id="KW-1185">Reference proteome</keyword>
<evidence type="ECO:0000313" key="4">
    <source>
        <dbReference type="Proteomes" id="UP000799428"/>
    </source>
</evidence>
<proteinExistence type="predicted"/>